<evidence type="ECO:0000313" key="2">
    <source>
        <dbReference type="Proteomes" id="UP000011599"/>
    </source>
</evidence>
<gene>
    <name evidence="1" type="ORF">C496_15952</name>
</gene>
<dbReference type="AlphaFoldDB" id="L9VNW0"/>
<comment type="caution">
    <text evidence="1">The sequence shown here is derived from an EMBL/GenBank/DDBJ whole genome shotgun (WGS) entry which is preliminary data.</text>
</comment>
<dbReference type="Proteomes" id="UP000011599">
    <property type="component" value="Unassembled WGS sequence"/>
</dbReference>
<accession>L9VNW0</accession>
<dbReference type="EMBL" id="AOHW01000040">
    <property type="protein sequence ID" value="ELY38900.1"/>
    <property type="molecule type" value="Genomic_DNA"/>
</dbReference>
<protein>
    <submittedName>
        <fullName evidence="1">Uncharacterized protein</fullName>
    </submittedName>
</protein>
<sequence length="76" mass="8379">MDGIAAAEFWLGLDSEVDQYRTIVARILLAVHRVHIAQVRNDSCRREGAADFCIPPRLMSNGSLVAGHNQLDGRFG</sequence>
<name>L9VNW0_9EURY</name>
<reference evidence="1 2" key="1">
    <citation type="journal article" date="2014" name="PLoS Genet.">
        <title>Phylogenetically driven sequencing of extremely halophilic archaea reveals strategies for static and dynamic osmo-response.</title>
        <authorList>
            <person name="Becker E.A."/>
            <person name="Seitzer P.M."/>
            <person name="Tritt A."/>
            <person name="Larsen D."/>
            <person name="Krusor M."/>
            <person name="Yao A.I."/>
            <person name="Wu D."/>
            <person name="Madern D."/>
            <person name="Eisen J.A."/>
            <person name="Darling A.E."/>
            <person name="Facciotti M.T."/>
        </authorList>
    </citation>
    <scope>NUCLEOTIDE SEQUENCE [LARGE SCALE GENOMIC DNA]</scope>
    <source>
        <strain evidence="1 2">GA33</strain>
    </source>
</reference>
<organism evidence="1 2">
    <name type="scientific">Natronorubrum tibetense GA33</name>
    <dbReference type="NCBI Taxonomy" id="1114856"/>
    <lineage>
        <taxon>Archaea</taxon>
        <taxon>Methanobacteriati</taxon>
        <taxon>Methanobacteriota</taxon>
        <taxon>Stenosarchaea group</taxon>
        <taxon>Halobacteria</taxon>
        <taxon>Halobacteriales</taxon>
        <taxon>Natrialbaceae</taxon>
        <taxon>Natronorubrum</taxon>
    </lineage>
</organism>
<keyword evidence="2" id="KW-1185">Reference proteome</keyword>
<evidence type="ECO:0000313" key="1">
    <source>
        <dbReference type="EMBL" id="ELY38900.1"/>
    </source>
</evidence>
<proteinExistence type="predicted"/>